<dbReference type="EMBL" id="WMLF01000264">
    <property type="protein sequence ID" value="MBB1245318.1"/>
    <property type="molecule type" value="Genomic_DNA"/>
</dbReference>
<accession>A0ABR6EJ77</accession>
<name>A0ABR6EJ77_9ACTN</name>
<sequence>MGSLRNPVGPLPSSIYWRRRAVAASLVAVLLLLLVWAFTSGGGGSGNKAGNAGQDDRGDGAASAITPGPTSSEPVVSERPGGRDEDGDAEGSDGDPADNGGGTAGSGGSADKDGDGTGDGVGDKEGDGSGNGAGGSDDGRGTGGDDVAGLAACRAGQAKLGLESVKNSYSPGEKPRLRLTVDNTSGKDCRLDLRGASTVITISHTDDTDRTVWASDHCPSGEAQLRVKAREKRTHTVVWDRTPSAPSCGTPSGTRLASGTYLAEVKVPYLGTAETSFVLTKD</sequence>
<keyword evidence="3" id="KW-1185">Reference proteome</keyword>
<feature type="compositionally biased region" description="Gly residues" evidence="1">
    <location>
        <begin position="128"/>
        <end position="145"/>
    </location>
</feature>
<evidence type="ECO:0000313" key="2">
    <source>
        <dbReference type="EMBL" id="MBB1245318.1"/>
    </source>
</evidence>
<reference evidence="3" key="1">
    <citation type="journal article" date="2020" name="Syst. Appl. Microbiol.">
        <title>Streptomyces alkaliterrae sp. nov., isolated from an alkaline soil, and emended descriptions of Streptomyces alkaliphilus, Streptomyces calidiresistens and Streptomyces durbertensis.</title>
        <authorList>
            <person name="Swiecimska M."/>
            <person name="Golinska P."/>
            <person name="Nouioui I."/>
            <person name="Wypij M."/>
            <person name="Rai M."/>
            <person name="Sangal V."/>
            <person name="Goodfellow M."/>
        </authorList>
    </citation>
    <scope>NUCLEOTIDE SEQUENCE [LARGE SCALE GENOMIC DNA]</scope>
    <source>
        <strain evidence="3">DSM 104538</strain>
    </source>
</reference>
<feature type="compositionally biased region" description="Basic and acidic residues" evidence="1">
    <location>
        <begin position="110"/>
        <end position="127"/>
    </location>
</feature>
<organism evidence="2 3">
    <name type="scientific">Streptomyces durbertensis</name>
    <dbReference type="NCBI Taxonomy" id="2448886"/>
    <lineage>
        <taxon>Bacteria</taxon>
        <taxon>Bacillati</taxon>
        <taxon>Actinomycetota</taxon>
        <taxon>Actinomycetes</taxon>
        <taxon>Kitasatosporales</taxon>
        <taxon>Streptomycetaceae</taxon>
        <taxon>Streptomyces</taxon>
    </lineage>
</organism>
<protein>
    <submittedName>
        <fullName evidence="2">Uncharacterized protein</fullName>
    </submittedName>
</protein>
<proteinExistence type="predicted"/>
<feature type="region of interest" description="Disordered" evidence="1">
    <location>
        <begin position="43"/>
        <end position="145"/>
    </location>
</feature>
<evidence type="ECO:0000313" key="3">
    <source>
        <dbReference type="Proteomes" id="UP000766698"/>
    </source>
</evidence>
<dbReference type="RefSeq" id="WP_182856633.1">
    <property type="nucleotide sequence ID" value="NZ_WMLF01000264.1"/>
</dbReference>
<feature type="compositionally biased region" description="Gly residues" evidence="1">
    <location>
        <begin position="99"/>
        <end position="108"/>
    </location>
</feature>
<feature type="compositionally biased region" description="Acidic residues" evidence="1">
    <location>
        <begin position="85"/>
        <end position="96"/>
    </location>
</feature>
<gene>
    <name evidence="2" type="ORF">GL263_17320</name>
</gene>
<evidence type="ECO:0000256" key="1">
    <source>
        <dbReference type="SAM" id="MobiDB-lite"/>
    </source>
</evidence>
<comment type="caution">
    <text evidence="2">The sequence shown here is derived from an EMBL/GenBank/DDBJ whole genome shotgun (WGS) entry which is preliminary data.</text>
</comment>
<dbReference type="Proteomes" id="UP000766698">
    <property type="component" value="Unassembled WGS sequence"/>
</dbReference>